<evidence type="ECO:0000313" key="2">
    <source>
        <dbReference type="Proteomes" id="UP001178507"/>
    </source>
</evidence>
<dbReference type="InterPro" id="IPR042266">
    <property type="entry name" value="PPPDE_sf"/>
</dbReference>
<dbReference type="Proteomes" id="UP001178507">
    <property type="component" value="Unassembled WGS sequence"/>
</dbReference>
<dbReference type="AlphaFoldDB" id="A0AA36NND0"/>
<gene>
    <name evidence="1" type="ORF">EVOR1521_LOCUS32042</name>
</gene>
<comment type="caution">
    <text evidence="1">The sequence shown here is derived from an EMBL/GenBank/DDBJ whole genome shotgun (WGS) entry which is preliminary data.</text>
</comment>
<sequence length="139" mass="15371">MSRDTLHSDLVHDGCEELIFDRREKGIWLNKDLGHWSLPGIVRWRYAGAAKLLGETPQAAADQLRTWAASKDAGHFDVGTYHIFDHNCNHFTAALLGKAGFNSQKVLGCGPFHSNDTPCLAPENANLSPEGVQRMAKFL</sequence>
<accession>A0AA36NND0</accession>
<evidence type="ECO:0008006" key="3">
    <source>
        <dbReference type="Google" id="ProtNLM"/>
    </source>
</evidence>
<proteinExistence type="predicted"/>
<organism evidence="1 2">
    <name type="scientific">Effrenium voratum</name>
    <dbReference type="NCBI Taxonomy" id="2562239"/>
    <lineage>
        <taxon>Eukaryota</taxon>
        <taxon>Sar</taxon>
        <taxon>Alveolata</taxon>
        <taxon>Dinophyceae</taxon>
        <taxon>Suessiales</taxon>
        <taxon>Symbiodiniaceae</taxon>
        <taxon>Effrenium</taxon>
    </lineage>
</organism>
<evidence type="ECO:0000313" key="1">
    <source>
        <dbReference type="EMBL" id="CAJ1411488.1"/>
    </source>
</evidence>
<name>A0AA36NND0_9DINO</name>
<protein>
    <recommendedName>
        <fullName evidence="3">PPPDE domain-containing protein</fullName>
    </recommendedName>
</protein>
<reference evidence="1" key="1">
    <citation type="submission" date="2023-08" db="EMBL/GenBank/DDBJ databases">
        <authorList>
            <person name="Chen Y."/>
            <person name="Shah S."/>
            <person name="Dougan E. K."/>
            <person name="Thang M."/>
            <person name="Chan C."/>
        </authorList>
    </citation>
    <scope>NUCLEOTIDE SEQUENCE</scope>
</reference>
<keyword evidence="2" id="KW-1185">Reference proteome</keyword>
<dbReference type="EMBL" id="CAUJNA010003877">
    <property type="protein sequence ID" value="CAJ1411488.1"/>
    <property type="molecule type" value="Genomic_DNA"/>
</dbReference>
<dbReference type="Gene3D" id="3.90.1720.30">
    <property type="entry name" value="PPPDE domains"/>
    <property type="match status" value="1"/>
</dbReference>